<dbReference type="Pfam" id="PF13561">
    <property type="entry name" value="adh_short_C2"/>
    <property type="match status" value="1"/>
</dbReference>
<feature type="binding site" evidence="11">
    <location>
        <begin position="20"/>
        <end position="21"/>
    </location>
    <ligand>
        <name>NAD(+)</name>
        <dbReference type="ChEBI" id="CHEBI:57540"/>
    </ligand>
</feature>
<dbReference type="InterPro" id="IPR014358">
    <property type="entry name" value="Enoyl-ACP_Rdtase_NADH"/>
</dbReference>
<proteinExistence type="inferred from homology"/>
<feature type="active site" description="Proton acceptor" evidence="9">
    <location>
        <position position="156"/>
    </location>
</feature>
<comment type="pathway">
    <text evidence="1">Lipid metabolism.</text>
</comment>
<evidence type="ECO:0000256" key="2">
    <source>
        <dbReference type="ARBA" id="ARBA00009233"/>
    </source>
</evidence>
<accession>A0A4R1S720</accession>
<evidence type="ECO:0000256" key="10">
    <source>
        <dbReference type="PIRSR" id="PIRSR000094-2"/>
    </source>
</evidence>
<feature type="binding site" evidence="10">
    <location>
        <position position="96"/>
    </location>
    <ligand>
        <name>substrate</name>
    </ligand>
</feature>
<evidence type="ECO:0000256" key="8">
    <source>
        <dbReference type="PIRNR" id="PIRNR000094"/>
    </source>
</evidence>
<keyword evidence="4" id="KW-0276">Fatty acid metabolism</keyword>
<dbReference type="PIRSF" id="PIRSF000094">
    <property type="entry name" value="Enoyl-ACP_rdct"/>
    <property type="match status" value="1"/>
</dbReference>
<keyword evidence="3 8" id="KW-0444">Lipid biosynthesis</keyword>
<dbReference type="InterPro" id="IPR002347">
    <property type="entry name" value="SDR_fam"/>
</dbReference>
<gene>
    <name evidence="12" type="ORF">EDC14_1003114</name>
</gene>
<dbReference type="PANTHER" id="PTHR43159">
    <property type="entry name" value="ENOYL-[ACYL-CARRIER-PROTEIN] REDUCTASE"/>
    <property type="match status" value="1"/>
</dbReference>
<feature type="binding site" evidence="11">
    <location>
        <position position="93"/>
    </location>
    <ligand>
        <name>NAD(+)</name>
        <dbReference type="ChEBI" id="CHEBI:57540"/>
    </ligand>
</feature>
<dbReference type="Gene3D" id="1.10.8.400">
    <property type="entry name" value="Enoyl acyl carrier protein reductase"/>
    <property type="match status" value="1"/>
</dbReference>
<dbReference type="SUPFAM" id="SSF51735">
    <property type="entry name" value="NAD(P)-binding Rossmann-fold domains"/>
    <property type="match status" value="1"/>
</dbReference>
<evidence type="ECO:0000256" key="6">
    <source>
        <dbReference type="ARBA" id="ARBA00023098"/>
    </source>
</evidence>
<dbReference type="EC" id="1.3.1.9" evidence="8"/>
<dbReference type="RefSeq" id="WP_279388727.1">
    <property type="nucleotide sequence ID" value="NZ_SLUN01000003.1"/>
</dbReference>
<evidence type="ECO:0000256" key="3">
    <source>
        <dbReference type="ARBA" id="ARBA00022516"/>
    </source>
</evidence>
<dbReference type="EMBL" id="SLUN01000003">
    <property type="protein sequence ID" value="TCL75183.1"/>
    <property type="molecule type" value="Genomic_DNA"/>
</dbReference>
<evidence type="ECO:0000256" key="4">
    <source>
        <dbReference type="ARBA" id="ARBA00022832"/>
    </source>
</evidence>
<evidence type="ECO:0000256" key="7">
    <source>
        <dbReference type="ARBA" id="ARBA00023160"/>
    </source>
</evidence>
<evidence type="ECO:0000256" key="1">
    <source>
        <dbReference type="ARBA" id="ARBA00005189"/>
    </source>
</evidence>
<name>A0A4R1S720_HYDET</name>
<comment type="caution">
    <text evidence="12">The sequence shown here is derived from an EMBL/GenBank/DDBJ whole genome shotgun (WGS) entry which is preliminary data.</text>
</comment>
<evidence type="ECO:0000313" key="12">
    <source>
        <dbReference type="EMBL" id="TCL75183.1"/>
    </source>
</evidence>
<comment type="catalytic activity">
    <reaction evidence="8">
        <text>a 2,3-saturated acyl-[ACP] + NAD(+) = a (2E)-enoyl-[ACP] + NADH + H(+)</text>
        <dbReference type="Rhea" id="RHEA:10240"/>
        <dbReference type="Rhea" id="RHEA-COMP:9925"/>
        <dbReference type="Rhea" id="RHEA-COMP:9926"/>
        <dbReference type="ChEBI" id="CHEBI:15378"/>
        <dbReference type="ChEBI" id="CHEBI:57540"/>
        <dbReference type="ChEBI" id="CHEBI:57945"/>
        <dbReference type="ChEBI" id="CHEBI:78784"/>
        <dbReference type="ChEBI" id="CHEBI:78785"/>
        <dbReference type="EC" id="1.3.1.9"/>
    </reaction>
</comment>
<evidence type="ECO:0000313" key="13">
    <source>
        <dbReference type="Proteomes" id="UP000295008"/>
    </source>
</evidence>
<evidence type="ECO:0000256" key="9">
    <source>
        <dbReference type="PIRSR" id="PIRSR000094-1"/>
    </source>
</evidence>
<keyword evidence="6" id="KW-0443">Lipid metabolism</keyword>
<feature type="active site" description="Proton acceptor" evidence="9">
    <location>
        <position position="146"/>
    </location>
</feature>
<dbReference type="AlphaFoldDB" id="A0A4R1S720"/>
<protein>
    <recommendedName>
        <fullName evidence="8">Enoyl-[acyl-carrier-protein] reductase [NADH]</fullName>
        <ecNumber evidence="8">1.3.1.9</ecNumber>
    </recommendedName>
</protein>
<feature type="binding site" evidence="11">
    <location>
        <position position="41"/>
    </location>
    <ligand>
        <name>NAD(+)</name>
        <dbReference type="ChEBI" id="CHEBI:57540"/>
    </ligand>
</feature>
<feature type="binding site" evidence="11">
    <location>
        <position position="163"/>
    </location>
    <ligand>
        <name>NAD(+)</name>
        <dbReference type="ChEBI" id="CHEBI:57540"/>
    </ligand>
</feature>
<keyword evidence="7 8" id="KW-0275">Fatty acid biosynthesis</keyword>
<dbReference type="Proteomes" id="UP000295008">
    <property type="component" value="Unassembled WGS sequence"/>
</dbReference>
<dbReference type="GO" id="GO:0006633">
    <property type="term" value="P:fatty acid biosynthetic process"/>
    <property type="evidence" value="ECO:0007669"/>
    <property type="project" value="UniProtKB-KW"/>
</dbReference>
<feature type="binding site" evidence="11">
    <location>
        <begin position="192"/>
        <end position="196"/>
    </location>
    <ligand>
        <name>NAD(+)</name>
        <dbReference type="ChEBI" id="CHEBI:57540"/>
    </ligand>
</feature>
<feature type="binding site" evidence="11">
    <location>
        <position position="14"/>
    </location>
    <ligand>
        <name>NAD(+)</name>
        <dbReference type="ChEBI" id="CHEBI:57540"/>
    </ligand>
</feature>
<evidence type="ECO:0000256" key="5">
    <source>
        <dbReference type="ARBA" id="ARBA00023002"/>
    </source>
</evidence>
<dbReference type="CDD" id="cd05372">
    <property type="entry name" value="ENR_SDR"/>
    <property type="match status" value="1"/>
</dbReference>
<dbReference type="PANTHER" id="PTHR43159:SF2">
    <property type="entry name" value="ENOYL-[ACYL-CARRIER-PROTEIN] REDUCTASE [NADH], CHLOROPLASTIC"/>
    <property type="match status" value="1"/>
</dbReference>
<sequence>MKGFLEGKTILIMGVRNRWSIAWAIAQSAAEEGAALVFTVQSGRELEQTAELVRDLGDYPVLECDVGSDDSIQSSFEELRRRSGVIHGLVHAIAHARSEDLEGDFIATTREGFAHALNVSAYSLIAVSRAARGLMSGGGAIVTLSYIGAERVVPGYKVMGVAKAALEATVRYLASELGSSSVRVNAISAGPIKTLSAKGIPNFGNLLETAAGQNPLRRAVDRSDIAGTALYLLSDASAGVTGEVIHVDAGYHIMGV</sequence>
<reference evidence="12 13" key="1">
    <citation type="submission" date="2019-03" db="EMBL/GenBank/DDBJ databases">
        <title>Genomic Encyclopedia of Type Strains, Phase IV (KMG-IV): sequencing the most valuable type-strain genomes for metagenomic binning, comparative biology and taxonomic classification.</title>
        <authorList>
            <person name="Goeker M."/>
        </authorList>
    </citation>
    <scope>NUCLEOTIDE SEQUENCE [LARGE SCALE GENOMIC DNA]</scope>
    <source>
        <strain evidence="12 13">LX-B</strain>
    </source>
</reference>
<keyword evidence="8 11" id="KW-0520">NAD</keyword>
<dbReference type="GO" id="GO:0004318">
    <property type="term" value="F:enoyl-[acyl-carrier-protein] reductase (NADH) activity"/>
    <property type="evidence" value="ECO:0007669"/>
    <property type="project" value="UniProtKB-EC"/>
</dbReference>
<feature type="binding site" evidence="11">
    <location>
        <begin position="65"/>
        <end position="66"/>
    </location>
    <ligand>
        <name>NAD(+)</name>
        <dbReference type="ChEBI" id="CHEBI:57540"/>
    </ligand>
</feature>
<dbReference type="InterPro" id="IPR036291">
    <property type="entry name" value="NAD(P)-bd_dom_sf"/>
</dbReference>
<evidence type="ECO:0000256" key="11">
    <source>
        <dbReference type="PIRSR" id="PIRSR000094-3"/>
    </source>
</evidence>
<organism evidence="12 13">
    <name type="scientific">Hydrogenispora ethanolica</name>
    <dbReference type="NCBI Taxonomy" id="1082276"/>
    <lineage>
        <taxon>Bacteria</taxon>
        <taxon>Bacillati</taxon>
        <taxon>Bacillota</taxon>
        <taxon>Hydrogenispora</taxon>
    </lineage>
</organism>
<keyword evidence="5 8" id="KW-0560">Oxidoreductase</keyword>
<dbReference type="Gene3D" id="3.40.50.720">
    <property type="entry name" value="NAD(P)-binding Rossmann-like Domain"/>
    <property type="match status" value="1"/>
</dbReference>
<comment type="similarity">
    <text evidence="2 8">Belongs to the short-chain dehydrogenases/reductases (SDR) family. FabI subfamily.</text>
</comment>
<keyword evidence="13" id="KW-1185">Reference proteome</keyword>
<dbReference type="PRINTS" id="PR00081">
    <property type="entry name" value="GDHRDH"/>
</dbReference>